<keyword evidence="2" id="KW-0805">Transcription regulation</keyword>
<evidence type="ECO:0000313" key="6">
    <source>
        <dbReference type="EMBL" id="UWP61133.1"/>
    </source>
</evidence>
<evidence type="ECO:0000256" key="3">
    <source>
        <dbReference type="ARBA" id="ARBA00023125"/>
    </source>
</evidence>
<keyword evidence="4" id="KW-0804">Transcription</keyword>
<dbReference type="CDD" id="cd05466">
    <property type="entry name" value="PBP2_LTTR_substrate"/>
    <property type="match status" value="1"/>
</dbReference>
<dbReference type="InterPro" id="IPR036388">
    <property type="entry name" value="WH-like_DNA-bd_sf"/>
</dbReference>
<evidence type="ECO:0000313" key="7">
    <source>
        <dbReference type="Proteomes" id="UP001060164"/>
    </source>
</evidence>
<dbReference type="RefSeq" id="WP_028528271.1">
    <property type="nucleotide sequence ID" value="NZ_CABLBR010000009.1"/>
</dbReference>
<dbReference type="Gene3D" id="3.40.190.10">
    <property type="entry name" value="Periplasmic binding protein-like II"/>
    <property type="match status" value="2"/>
</dbReference>
<dbReference type="PANTHER" id="PTHR30346:SF0">
    <property type="entry name" value="HCA OPERON TRANSCRIPTIONAL ACTIVATOR HCAR"/>
    <property type="match status" value="1"/>
</dbReference>
<evidence type="ECO:0000256" key="4">
    <source>
        <dbReference type="ARBA" id="ARBA00023163"/>
    </source>
</evidence>
<organism evidence="6 7">
    <name type="scientific">Ruminococcus gauvreauii</name>
    <dbReference type="NCBI Taxonomy" id="438033"/>
    <lineage>
        <taxon>Bacteria</taxon>
        <taxon>Bacillati</taxon>
        <taxon>Bacillota</taxon>
        <taxon>Clostridia</taxon>
        <taxon>Eubacteriales</taxon>
        <taxon>Oscillospiraceae</taxon>
        <taxon>Ruminococcus</taxon>
    </lineage>
</organism>
<dbReference type="Pfam" id="PF03466">
    <property type="entry name" value="LysR_substrate"/>
    <property type="match status" value="1"/>
</dbReference>
<evidence type="ECO:0000256" key="2">
    <source>
        <dbReference type="ARBA" id="ARBA00023015"/>
    </source>
</evidence>
<comment type="similarity">
    <text evidence="1">Belongs to the LysR transcriptional regulatory family.</text>
</comment>
<sequence length="295" mass="32748">MNTVQLECFLAVADSLSFARAAEKLHITQPAVTHQINSLEAELNIRLFNRTTRTVALTSAGWNFIGDARNILNLMTSARVRLTIHSESDSFPFAVGCPSPQELMILPSVIRTLHNEFPAMHPIIKSAPLPVLQNHLEDHSIDVLLCYKEKNSRRKLGTYTELTRTPAVCVMSPYHSLASRTHVTADDLKEGPAIVCDLRQNPRAVTDLQSTIPGTRPSSEVYFCERLENALVLLKAGIGFTLLPDILPLRDPELTYLPLKGGAVSSYGIYSQSVKNKAVTKRFIELMKDYFNSGS</sequence>
<keyword evidence="7" id="KW-1185">Reference proteome</keyword>
<dbReference type="InterPro" id="IPR036390">
    <property type="entry name" value="WH_DNA-bd_sf"/>
</dbReference>
<keyword evidence="3" id="KW-0238">DNA-binding</keyword>
<dbReference type="EMBL" id="CP102290">
    <property type="protein sequence ID" value="UWP61133.1"/>
    <property type="molecule type" value="Genomic_DNA"/>
</dbReference>
<dbReference type="PANTHER" id="PTHR30346">
    <property type="entry name" value="TRANSCRIPTIONAL DUAL REGULATOR HCAR-RELATED"/>
    <property type="match status" value="1"/>
</dbReference>
<proteinExistence type="inferred from homology"/>
<evidence type="ECO:0000259" key="5">
    <source>
        <dbReference type="PROSITE" id="PS50931"/>
    </source>
</evidence>
<accession>A0ABY5VMD3</accession>
<dbReference type="PROSITE" id="PS50931">
    <property type="entry name" value="HTH_LYSR"/>
    <property type="match status" value="1"/>
</dbReference>
<protein>
    <submittedName>
        <fullName evidence="6">LysR family transcriptional regulator</fullName>
    </submittedName>
</protein>
<name>A0ABY5VMD3_9FIRM</name>
<dbReference type="SUPFAM" id="SSF46785">
    <property type="entry name" value="Winged helix' DNA-binding domain"/>
    <property type="match status" value="1"/>
</dbReference>
<gene>
    <name evidence="6" type="ORF">NQ502_08910</name>
</gene>
<feature type="domain" description="HTH lysR-type" evidence="5">
    <location>
        <begin position="1"/>
        <end position="58"/>
    </location>
</feature>
<dbReference type="Pfam" id="PF00126">
    <property type="entry name" value="HTH_1"/>
    <property type="match status" value="1"/>
</dbReference>
<dbReference type="Gene3D" id="1.10.10.10">
    <property type="entry name" value="Winged helix-like DNA-binding domain superfamily/Winged helix DNA-binding domain"/>
    <property type="match status" value="1"/>
</dbReference>
<dbReference type="Proteomes" id="UP001060164">
    <property type="component" value="Chromosome"/>
</dbReference>
<dbReference type="PRINTS" id="PR00039">
    <property type="entry name" value="HTHLYSR"/>
</dbReference>
<dbReference type="SUPFAM" id="SSF53850">
    <property type="entry name" value="Periplasmic binding protein-like II"/>
    <property type="match status" value="1"/>
</dbReference>
<evidence type="ECO:0000256" key="1">
    <source>
        <dbReference type="ARBA" id="ARBA00009437"/>
    </source>
</evidence>
<reference evidence="6" key="1">
    <citation type="journal article" date="2022" name="Cell">
        <title>Design, construction, and in vivo augmentation of a complex gut microbiome.</title>
        <authorList>
            <person name="Cheng A.G."/>
            <person name="Ho P.Y."/>
            <person name="Aranda-Diaz A."/>
            <person name="Jain S."/>
            <person name="Yu F.B."/>
            <person name="Meng X."/>
            <person name="Wang M."/>
            <person name="Iakiviak M."/>
            <person name="Nagashima K."/>
            <person name="Zhao A."/>
            <person name="Murugkar P."/>
            <person name="Patil A."/>
            <person name="Atabakhsh K."/>
            <person name="Weakley A."/>
            <person name="Yan J."/>
            <person name="Brumbaugh A.R."/>
            <person name="Higginbottom S."/>
            <person name="Dimas A."/>
            <person name="Shiver A.L."/>
            <person name="Deutschbauer A."/>
            <person name="Neff N."/>
            <person name="Sonnenburg J.L."/>
            <person name="Huang K.C."/>
            <person name="Fischbach M.A."/>
        </authorList>
    </citation>
    <scope>NUCLEOTIDE SEQUENCE</scope>
    <source>
        <strain evidence="6">DSM 19829</strain>
    </source>
</reference>
<dbReference type="InterPro" id="IPR005119">
    <property type="entry name" value="LysR_subst-bd"/>
</dbReference>
<dbReference type="InterPro" id="IPR000847">
    <property type="entry name" value="LysR_HTH_N"/>
</dbReference>